<feature type="non-terminal residue" evidence="3">
    <location>
        <position position="1"/>
    </location>
</feature>
<feature type="region of interest" description="Disordered" evidence="1">
    <location>
        <begin position="136"/>
        <end position="163"/>
    </location>
</feature>
<feature type="region of interest" description="Disordered" evidence="1">
    <location>
        <begin position="38"/>
        <end position="77"/>
    </location>
</feature>
<feature type="compositionally biased region" description="Basic and acidic residues" evidence="1">
    <location>
        <begin position="38"/>
        <end position="74"/>
    </location>
</feature>
<proteinExistence type="predicted"/>
<organism evidence="3">
    <name type="scientific">Rhipicephalus appendiculatus</name>
    <name type="common">Brown ear tick</name>
    <dbReference type="NCBI Taxonomy" id="34631"/>
    <lineage>
        <taxon>Eukaryota</taxon>
        <taxon>Metazoa</taxon>
        <taxon>Ecdysozoa</taxon>
        <taxon>Arthropoda</taxon>
        <taxon>Chelicerata</taxon>
        <taxon>Arachnida</taxon>
        <taxon>Acari</taxon>
        <taxon>Parasitiformes</taxon>
        <taxon>Ixodida</taxon>
        <taxon>Ixodoidea</taxon>
        <taxon>Ixodidae</taxon>
        <taxon>Rhipicephalinae</taxon>
        <taxon>Rhipicephalus</taxon>
        <taxon>Rhipicephalus</taxon>
    </lineage>
</organism>
<dbReference type="AlphaFoldDB" id="A0A131Z7V2"/>
<protein>
    <submittedName>
        <fullName evidence="3">Uncharacterized protein</fullName>
    </submittedName>
</protein>
<accession>A0A131Z7V2</accession>
<evidence type="ECO:0000256" key="1">
    <source>
        <dbReference type="SAM" id="MobiDB-lite"/>
    </source>
</evidence>
<keyword evidence="2" id="KW-0472">Membrane</keyword>
<sequence>EVCGRWWSAMAEERRRVRMLDEAPKTVRVLDEEPKVRVLYEAPKEERGSDEAEERDSSSEETQKDSSDSTERDTPSITRLLREKKTHGMIVMVAIGLAVLAAIITFNMFTTPPRQARMRHKLPPERAMREYTIRYPSDSRDEMPAEHRHENKSSTEEDPDEIMQRKKGQLAAQKALSEKAYQKLGGLPQTGALYAVPRQGIVEQKVDPRIVMPLGAQVAAQMVVPTVAPRKEGRPTPPPRRGRRIHILYKSSINEADAKSSKLEPTDTLPAHPVVCVVDSSAVAEVSYPHDGLCDAIILNKVFYHSGQVSVSQGENHTYQEFLAAAATSRLTAYMLATDRYFAVYETVPAAPSLEALRKMNVRGFGFLGVRVQSAQGALLEQHTRLLRSQVEDLAGMLKEMEVTDSVVFLGVTTEEHMFNDNIATSAFKLLLNTVQVHLLIIENHQLKHDDCLSSPITTWTNASGIAFDEAQATATWMTESGIRPILPHTAVAFSSWIPAMQFLRSADATTETQNGTRRCFVFSLSPYDKLVCSQPKRYHAVSDMYFGKDESMQGVYVYDEPGILKEKVLKVRRAMNGTTATVGWAFYGLEFESDDAGECGHRYDRISAVKTALRSLRA</sequence>
<feature type="compositionally biased region" description="Basic and acidic residues" evidence="1">
    <location>
        <begin position="136"/>
        <end position="155"/>
    </location>
</feature>
<dbReference type="EMBL" id="GEDV01001124">
    <property type="protein sequence ID" value="JAP87433.1"/>
    <property type="molecule type" value="Transcribed_RNA"/>
</dbReference>
<evidence type="ECO:0000256" key="2">
    <source>
        <dbReference type="SAM" id="Phobius"/>
    </source>
</evidence>
<reference evidence="3" key="1">
    <citation type="journal article" date="2016" name="Ticks Tick Borne Dis.">
        <title>De novo assembly and annotation of the salivary gland transcriptome of Rhipicephalus appendiculatus male and female ticks during blood feeding.</title>
        <authorList>
            <person name="de Castro M.H."/>
            <person name="de Klerk D."/>
            <person name="Pienaar R."/>
            <person name="Latif A.A."/>
            <person name="Rees D.J."/>
            <person name="Mans B.J."/>
        </authorList>
    </citation>
    <scope>NUCLEOTIDE SEQUENCE</scope>
    <source>
        <tissue evidence="3">Salivary glands</tissue>
    </source>
</reference>
<evidence type="ECO:0000313" key="3">
    <source>
        <dbReference type="EMBL" id="JAP87433.1"/>
    </source>
</evidence>
<feature type="transmembrane region" description="Helical" evidence="2">
    <location>
        <begin position="89"/>
        <end position="109"/>
    </location>
</feature>
<keyword evidence="2" id="KW-1133">Transmembrane helix</keyword>
<name>A0A131Z7V2_RHIAP</name>
<keyword evidence="2" id="KW-0812">Transmembrane</keyword>